<evidence type="ECO:0000313" key="2">
    <source>
        <dbReference type="Proteomes" id="UP000515297"/>
    </source>
</evidence>
<name>A0A7G6VXN1_9SPHN</name>
<dbReference type="Proteomes" id="UP000515297">
    <property type="component" value="Chromosome"/>
</dbReference>
<proteinExistence type="predicted"/>
<accession>A0A7G6VXN1</accession>
<dbReference type="AlphaFoldDB" id="A0A7G6VXN1"/>
<organism evidence="1 2">
    <name type="scientific">Croceicoccus marinus</name>
    <dbReference type="NCBI Taxonomy" id="450378"/>
    <lineage>
        <taxon>Bacteria</taxon>
        <taxon>Pseudomonadati</taxon>
        <taxon>Pseudomonadota</taxon>
        <taxon>Alphaproteobacteria</taxon>
        <taxon>Sphingomonadales</taxon>
        <taxon>Erythrobacteraceae</taxon>
        <taxon>Croceicoccus</taxon>
    </lineage>
</organism>
<protein>
    <submittedName>
        <fullName evidence="1">Uncharacterized protein</fullName>
    </submittedName>
</protein>
<sequence>MAVPALGWVAATRGPGLAEQAQAGTDFGARIACSCHFVEGRPIGDCRADFEPGMTMVRLSVEEETQAVTASVPMLASTRATYREGWGCLLEPWDG</sequence>
<gene>
    <name evidence="1" type="ORF">H4O24_02230</name>
</gene>
<reference evidence="1 2" key="1">
    <citation type="submission" date="2020-08" db="EMBL/GenBank/DDBJ databases">
        <authorList>
            <person name="Liu G."/>
            <person name="Sun C."/>
        </authorList>
    </citation>
    <scope>NUCLEOTIDE SEQUENCE [LARGE SCALE GENOMIC DNA]</scope>
    <source>
        <strain evidence="1 2">OT19</strain>
    </source>
</reference>
<dbReference type="EMBL" id="CP060052">
    <property type="protein sequence ID" value="QNE06496.1"/>
    <property type="molecule type" value="Genomic_DNA"/>
</dbReference>
<evidence type="ECO:0000313" key="1">
    <source>
        <dbReference type="EMBL" id="QNE06496.1"/>
    </source>
</evidence>